<dbReference type="Proteomes" id="UP000265768">
    <property type="component" value="Unassembled WGS sequence"/>
</dbReference>
<reference evidence="1 2" key="1">
    <citation type="submission" date="2018-09" db="EMBL/GenBank/DDBJ databases">
        <title>YIM 75507 draft genome.</title>
        <authorList>
            <person name="Tang S."/>
            <person name="Feng Y."/>
        </authorList>
    </citation>
    <scope>NUCLEOTIDE SEQUENCE [LARGE SCALE GENOMIC DNA]</scope>
    <source>
        <strain evidence="1 2">YIM 75507</strain>
    </source>
</reference>
<dbReference type="EMBL" id="QZEY01000023">
    <property type="protein sequence ID" value="RJL22033.1"/>
    <property type="molecule type" value="Genomic_DNA"/>
</dbReference>
<keyword evidence="2" id="KW-1185">Reference proteome</keyword>
<evidence type="ECO:0000313" key="1">
    <source>
        <dbReference type="EMBL" id="RJL22033.1"/>
    </source>
</evidence>
<comment type="caution">
    <text evidence="1">The sequence shown here is derived from an EMBL/GenBank/DDBJ whole genome shotgun (WGS) entry which is preliminary data.</text>
</comment>
<accession>A0A3A4A809</accession>
<evidence type="ECO:0000313" key="2">
    <source>
        <dbReference type="Proteomes" id="UP000265768"/>
    </source>
</evidence>
<sequence length="81" mass="8502">MFGGLGWRLPAEEGFVGEAVDPAVQLGVLLARVMATGLVVAHHPAQALYGRQLGPGAFISGLEQMTRQLPLAPEPLPPFGK</sequence>
<proteinExistence type="predicted"/>
<protein>
    <submittedName>
        <fullName evidence="1">Uncharacterized protein</fullName>
    </submittedName>
</protein>
<organism evidence="1 2">
    <name type="scientific">Bailinhaonella thermotolerans</name>
    <dbReference type="NCBI Taxonomy" id="1070861"/>
    <lineage>
        <taxon>Bacteria</taxon>
        <taxon>Bacillati</taxon>
        <taxon>Actinomycetota</taxon>
        <taxon>Actinomycetes</taxon>
        <taxon>Streptosporangiales</taxon>
        <taxon>Streptosporangiaceae</taxon>
        <taxon>Bailinhaonella</taxon>
    </lineage>
</organism>
<name>A0A3A4A809_9ACTN</name>
<gene>
    <name evidence="1" type="ORF">D5H75_36130</name>
</gene>
<dbReference type="AlphaFoldDB" id="A0A3A4A809"/>